<protein>
    <submittedName>
        <fullName evidence="1">Uncharacterized protein</fullName>
    </submittedName>
</protein>
<organism evidence="1">
    <name type="scientific">gut metagenome</name>
    <dbReference type="NCBI Taxonomy" id="749906"/>
    <lineage>
        <taxon>unclassified sequences</taxon>
        <taxon>metagenomes</taxon>
        <taxon>organismal metagenomes</taxon>
    </lineage>
</organism>
<gene>
    <name evidence="1" type="ORF">EVA_16065</name>
</gene>
<proteinExistence type="predicted"/>
<sequence>MLRRCHFRQFTTIKRRIQLRNPVRLFCGSSVILTSSQQQ</sequence>
<dbReference type="AlphaFoldDB" id="J9FMZ7"/>
<comment type="caution">
    <text evidence="1">The sequence shown here is derived from an EMBL/GenBank/DDBJ whole genome shotgun (WGS) entry which is preliminary data.</text>
</comment>
<reference evidence="1" key="1">
    <citation type="journal article" date="2012" name="PLoS ONE">
        <title>Gene sets for utilization of primary and secondary nutrition supplies in the distal gut of endangered iberian lynx.</title>
        <authorList>
            <person name="Alcaide M."/>
            <person name="Messina E."/>
            <person name="Richter M."/>
            <person name="Bargiela R."/>
            <person name="Peplies J."/>
            <person name="Huws S.A."/>
            <person name="Newbold C.J."/>
            <person name="Golyshin P.N."/>
            <person name="Simon M.A."/>
            <person name="Lopez G."/>
            <person name="Yakimov M.M."/>
            <person name="Ferrer M."/>
        </authorList>
    </citation>
    <scope>NUCLEOTIDE SEQUENCE</scope>
</reference>
<dbReference type="EMBL" id="AMCI01005603">
    <property type="protein sequence ID" value="EJW95828.1"/>
    <property type="molecule type" value="Genomic_DNA"/>
</dbReference>
<accession>J9FMZ7</accession>
<evidence type="ECO:0000313" key="1">
    <source>
        <dbReference type="EMBL" id="EJW95828.1"/>
    </source>
</evidence>
<name>J9FMZ7_9ZZZZ</name>